<dbReference type="AlphaFoldDB" id="K4AP76"/>
<accession>K4AP76</accession>
<organism evidence="1 2">
    <name type="scientific">Setaria italica</name>
    <name type="common">Foxtail millet</name>
    <name type="synonym">Panicum italicum</name>
    <dbReference type="NCBI Taxonomy" id="4555"/>
    <lineage>
        <taxon>Eukaryota</taxon>
        <taxon>Viridiplantae</taxon>
        <taxon>Streptophyta</taxon>
        <taxon>Embryophyta</taxon>
        <taxon>Tracheophyta</taxon>
        <taxon>Spermatophyta</taxon>
        <taxon>Magnoliopsida</taxon>
        <taxon>Liliopsida</taxon>
        <taxon>Poales</taxon>
        <taxon>Poaceae</taxon>
        <taxon>PACMAD clade</taxon>
        <taxon>Panicoideae</taxon>
        <taxon>Panicodae</taxon>
        <taxon>Paniceae</taxon>
        <taxon>Cenchrinae</taxon>
        <taxon>Setaria</taxon>
    </lineage>
</organism>
<dbReference type="EnsemblPlants" id="KQK88198">
    <property type="protein sequence ID" value="KQK88198"/>
    <property type="gene ID" value="SETIT_040724mg"/>
</dbReference>
<dbReference type="Gramene" id="KQK88198">
    <property type="protein sequence ID" value="KQK88198"/>
    <property type="gene ID" value="SETIT_040724mg"/>
</dbReference>
<evidence type="ECO:0000313" key="2">
    <source>
        <dbReference type="Proteomes" id="UP000004995"/>
    </source>
</evidence>
<sequence>MRTISPYDAFFFSSHAVQTHMPIHTHMHSHIKMNRMQ</sequence>
<dbReference type="InParanoid" id="K4AP76"/>
<protein>
    <submittedName>
        <fullName evidence="1">Uncharacterized protein</fullName>
    </submittedName>
</protein>
<evidence type="ECO:0000313" key="1">
    <source>
        <dbReference type="EnsemblPlants" id="KQK88198"/>
    </source>
</evidence>
<name>K4AP76_SETIT</name>
<dbReference type="HOGENOM" id="CLU_3352010_0_0_1"/>
<dbReference type="Proteomes" id="UP000004995">
    <property type="component" value="Unassembled WGS sequence"/>
</dbReference>
<reference evidence="1" key="2">
    <citation type="submission" date="2018-08" db="UniProtKB">
        <authorList>
            <consortium name="EnsemblPlants"/>
        </authorList>
    </citation>
    <scope>IDENTIFICATION</scope>
    <source>
        <strain evidence="1">Yugu1</strain>
    </source>
</reference>
<keyword evidence="2" id="KW-1185">Reference proteome</keyword>
<reference evidence="2" key="1">
    <citation type="journal article" date="2012" name="Nat. Biotechnol.">
        <title>Reference genome sequence of the model plant Setaria.</title>
        <authorList>
            <person name="Bennetzen J.L."/>
            <person name="Schmutz J."/>
            <person name="Wang H."/>
            <person name="Percifield R."/>
            <person name="Hawkins J."/>
            <person name="Pontaroli A.C."/>
            <person name="Estep M."/>
            <person name="Feng L."/>
            <person name="Vaughn J.N."/>
            <person name="Grimwood J."/>
            <person name="Jenkins J."/>
            <person name="Barry K."/>
            <person name="Lindquist E."/>
            <person name="Hellsten U."/>
            <person name="Deshpande S."/>
            <person name="Wang X."/>
            <person name="Wu X."/>
            <person name="Mitros T."/>
            <person name="Triplett J."/>
            <person name="Yang X."/>
            <person name="Ye C.Y."/>
            <person name="Mauro-Herrera M."/>
            <person name="Wang L."/>
            <person name="Li P."/>
            <person name="Sharma M."/>
            <person name="Sharma R."/>
            <person name="Ronald P.C."/>
            <person name="Panaud O."/>
            <person name="Kellogg E.A."/>
            <person name="Brutnell T.P."/>
            <person name="Doust A.N."/>
            <person name="Tuskan G.A."/>
            <person name="Rokhsar D."/>
            <person name="Devos K.M."/>
        </authorList>
    </citation>
    <scope>NUCLEOTIDE SEQUENCE [LARGE SCALE GENOMIC DNA]</scope>
    <source>
        <strain evidence="2">cv. Yugu1</strain>
    </source>
</reference>
<dbReference type="EMBL" id="AGNK02005498">
    <property type="status" value="NOT_ANNOTATED_CDS"/>
    <property type="molecule type" value="Genomic_DNA"/>
</dbReference>
<proteinExistence type="predicted"/>